<keyword evidence="6 11" id="KW-0812">Transmembrane</keyword>
<keyword evidence="8 11" id="KW-1133">Transmembrane helix</keyword>
<dbReference type="GO" id="GO:0015031">
    <property type="term" value="P:protein transport"/>
    <property type="evidence" value="ECO:0007669"/>
    <property type="project" value="UniProtKB-KW"/>
</dbReference>
<evidence type="ECO:0000313" key="15">
    <source>
        <dbReference type="Proteomes" id="UP000068250"/>
    </source>
</evidence>
<evidence type="ECO:0000313" key="14">
    <source>
        <dbReference type="EMBL" id="NHO39624.1"/>
    </source>
</evidence>
<dbReference type="PANTHER" id="PTHR33446:SF2">
    <property type="entry name" value="PROTEIN TONB"/>
    <property type="match status" value="1"/>
</dbReference>
<reference evidence="14 16" key="3">
    <citation type="journal article" date="2020" name="Int. J. Syst. Evol. Microbiol.">
        <title>Novel acetic acid bacteria from cider fermentations: Acetobacter conturbans sp. nov. and Acetobacter fallax sp. nov.</title>
        <authorList>
            <person name="Sombolestani A.S."/>
            <person name="Cleenwerck I."/>
            <person name="Cnockaert M."/>
            <person name="Borremans W."/>
            <person name="Wieme A.D."/>
            <person name="De Vuyst L."/>
            <person name="Vandamme P."/>
        </authorList>
    </citation>
    <scope>NUCLEOTIDE SEQUENCE [LARGE SCALE GENOMIC DNA]</scope>
    <source>
        <strain evidence="14 16">LMG 23848</strain>
    </source>
</reference>
<keyword evidence="7" id="KW-0653">Protein transport</keyword>
<dbReference type="GO" id="GO:0031992">
    <property type="term" value="F:energy transducer activity"/>
    <property type="evidence" value="ECO:0007669"/>
    <property type="project" value="TreeGrafter"/>
</dbReference>
<feature type="transmembrane region" description="Helical" evidence="11">
    <location>
        <begin position="30"/>
        <end position="52"/>
    </location>
</feature>
<name>A0A0U5F3P8_9PROT</name>
<comment type="similarity">
    <text evidence="2">Belongs to the TonB family.</text>
</comment>
<dbReference type="STRING" id="431306.AGA_341"/>
<evidence type="ECO:0000313" key="16">
    <source>
        <dbReference type="Proteomes" id="UP000657200"/>
    </source>
</evidence>
<evidence type="ECO:0000256" key="1">
    <source>
        <dbReference type="ARBA" id="ARBA00004383"/>
    </source>
</evidence>
<evidence type="ECO:0000313" key="13">
    <source>
        <dbReference type="EMBL" id="CEF53663.1"/>
    </source>
</evidence>
<dbReference type="EMBL" id="LN609302">
    <property type="protein sequence ID" value="CEF53663.1"/>
    <property type="molecule type" value="Genomic_DNA"/>
</dbReference>
<protein>
    <submittedName>
        <fullName evidence="13">TonB family protein</fullName>
    </submittedName>
</protein>
<evidence type="ECO:0000256" key="10">
    <source>
        <dbReference type="SAM" id="MobiDB-lite"/>
    </source>
</evidence>
<feature type="compositionally biased region" description="Low complexity" evidence="10">
    <location>
        <begin position="154"/>
        <end position="169"/>
    </location>
</feature>
<dbReference type="PATRIC" id="fig|431306.5.peg.295"/>
<dbReference type="EMBL" id="WOTE01000004">
    <property type="protein sequence ID" value="NHO39624.1"/>
    <property type="molecule type" value="Genomic_DNA"/>
</dbReference>
<keyword evidence="16" id="KW-1185">Reference proteome</keyword>
<dbReference type="Gene3D" id="3.30.1150.10">
    <property type="match status" value="1"/>
</dbReference>
<feature type="region of interest" description="Disordered" evidence="10">
    <location>
        <begin position="73"/>
        <end position="123"/>
    </location>
</feature>
<evidence type="ECO:0000256" key="6">
    <source>
        <dbReference type="ARBA" id="ARBA00022692"/>
    </source>
</evidence>
<dbReference type="PRINTS" id="PR01217">
    <property type="entry name" value="PRICHEXTENSN"/>
</dbReference>
<dbReference type="InterPro" id="IPR051045">
    <property type="entry name" value="TonB-dependent_transducer"/>
</dbReference>
<dbReference type="Pfam" id="PF03544">
    <property type="entry name" value="TonB_C"/>
    <property type="match status" value="1"/>
</dbReference>
<organism evidence="13 15">
    <name type="scientific">Acetobacter ghanensis</name>
    <dbReference type="NCBI Taxonomy" id="431306"/>
    <lineage>
        <taxon>Bacteria</taxon>
        <taxon>Pseudomonadati</taxon>
        <taxon>Pseudomonadota</taxon>
        <taxon>Alphaproteobacteria</taxon>
        <taxon>Acetobacterales</taxon>
        <taxon>Acetobacteraceae</taxon>
        <taxon>Acetobacter</taxon>
    </lineage>
</organism>
<dbReference type="OrthoDB" id="8481221at2"/>
<accession>A0A0U5F3P8</accession>
<evidence type="ECO:0000256" key="3">
    <source>
        <dbReference type="ARBA" id="ARBA00022448"/>
    </source>
</evidence>
<dbReference type="InterPro" id="IPR006260">
    <property type="entry name" value="TonB/TolA_C"/>
</dbReference>
<keyword evidence="4" id="KW-1003">Cell membrane</keyword>
<evidence type="ECO:0000259" key="12">
    <source>
        <dbReference type="PROSITE" id="PS52015"/>
    </source>
</evidence>
<sequence>MSGHISPLPHFSFSHWQADLLRREQRRENLLWGLSLLAVSAVSGGVLCWVLLQPPAAIPTQEAPPAAIAMDLAPTPVSIPSPPTDAPPGPQQTLSQPDPAPELPPEVSAPPAPAPNPPVPVPAPEKLQKIVKKHKPVPHLPKPAPDLQKTAEQTTAPPAFSAPSSTTQAAPPPGLASSQTAHEPATWQGLLLGRLEKYKRYPAQAQATQQQGTAQLTFTMNRKGHVLSARLAASSGHALLDEETLALVHRAEPLPTPPDSVPGEQITLTVPVEFELKHNSD</sequence>
<dbReference type="Proteomes" id="UP000657200">
    <property type="component" value="Unassembled WGS sequence"/>
</dbReference>
<feature type="region of interest" description="Disordered" evidence="10">
    <location>
        <begin position="136"/>
        <end position="182"/>
    </location>
</feature>
<evidence type="ECO:0000256" key="9">
    <source>
        <dbReference type="ARBA" id="ARBA00023136"/>
    </source>
</evidence>
<dbReference type="PANTHER" id="PTHR33446">
    <property type="entry name" value="PROTEIN TONB-RELATED"/>
    <property type="match status" value="1"/>
</dbReference>
<feature type="domain" description="TonB C-terminal" evidence="12">
    <location>
        <begin position="186"/>
        <end position="281"/>
    </location>
</feature>
<reference evidence="13" key="1">
    <citation type="submission" date="2014-09" db="EMBL/GenBank/DDBJ databases">
        <authorList>
            <person name="Magalhaes I.L.F."/>
            <person name="Oliveira U."/>
            <person name="Santos F.R."/>
            <person name="Vidigal T.H.D.A."/>
            <person name="Brescovit A.D."/>
            <person name="Santos A.J."/>
        </authorList>
    </citation>
    <scope>NUCLEOTIDE SEQUENCE</scope>
    <source>
        <strain evidence="13">LMG 23848T</strain>
    </source>
</reference>
<reference evidence="15" key="2">
    <citation type="submission" date="2014-09" db="EMBL/GenBank/DDBJ databases">
        <authorList>
            <person name="Illeghems K.G."/>
        </authorList>
    </citation>
    <scope>NUCLEOTIDE SEQUENCE [LARGE SCALE GENOMIC DNA]</scope>
    <source>
        <strain evidence="15">LMG 23848T</strain>
    </source>
</reference>
<evidence type="ECO:0000256" key="11">
    <source>
        <dbReference type="SAM" id="Phobius"/>
    </source>
</evidence>
<proteinExistence type="inferred from homology"/>
<keyword evidence="9 11" id="KW-0472">Membrane</keyword>
<dbReference type="AlphaFoldDB" id="A0A0U5F3P8"/>
<gene>
    <name evidence="13" type="ORF">AGA_341</name>
    <name evidence="14" type="ORF">GOB80_07980</name>
</gene>
<comment type="subcellular location">
    <subcellularLocation>
        <location evidence="1">Cell inner membrane</location>
        <topology evidence="1">Single-pass membrane protein</topology>
        <orientation evidence="1">Periplasmic side</orientation>
    </subcellularLocation>
</comment>
<keyword evidence="5" id="KW-0997">Cell inner membrane</keyword>
<dbReference type="GO" id="GO:0055085">
    <property type="term" value="P:transmembrane transport"/>
    <property type="evidence" value="ECO:0007669"/>
    <property type="project" value="InterPro"/>
</dbReference>
<dbReference type="RefSeq" id="WP_059022663.1">
    <property type="nucleotide sequence ID" value="NZ_LN609302.1"/>
</dbReference>
<feature type="compositionally biased region" description="Pro residues" evidence="10">
    <location>
        <begin position="98"/>
        <end position="123"/>
    </location>
</feature>
<dbReference type="GO" id="GO:0098797">
    <property type="term" value="C:plasma membrane protein complex"/>
    <property type="evidence" value="ECO:0007669"/>
    <property type="project" value="TreeGrafter"/>
</dbReference>
<evidence type="ECO:0000256" key="7">
    <source>
        <dbReference type="ARBA" id="ARBA00022927"/>
    </source>
</evidence>
<keyword evidence="3" id="KW-0813">Transport</keyword>
<dbReference type="SUPFAM" id="SSF74653">
    <property type="entry name" value="TolA/TonB C-terminal domain"/>
    <property type="match status" value="1"/>
</dbReference>
<dbReference type="NCBIfam" id="TIGR01352">
    <property type="entry name" value="tonB_Cterm"/>
    <property type="match status" value="1"/>
</dbReference>
<dbReference type="InterPro" id="IPR037682">
    <property type="entry name" value="TonB_C"/>
</dbReference>
<dbReference type="Proteomes" id="UP000068250">
    <property type="component" value="Chromosome I"/>
</dbReference>
<dbReference type="PROSITE" id="PS52015">
    <property type="entry name" value="TONB_CTD"/>
    <property type="match status" value="1"/>
</dbReference>
<evidence type="ECO:0000256" key="8">
    <source>
        <dbReference type="ARBA" id="ARBA00022989"/>
    </source>
</evidence>
<feature type="compositionally biased region" description="Pro residues" evidence="10">
    <location>
        <begin position="77"/>
        <end position="90"/>
    </location>
</feature>
<evidence type="ECO:0000256" key="2">
    <source>
        <dbReference type="ARBA" id="ARBA00006555"/>
    </source>
</evidence>
<evidence type="ECO:0000256" key="4">
    <source>
        <dbReference type="ARBA" id="ARBA00022475"/>
    </source>
</evidence>
<evidence type="ECO:0000256" key="5">
    <source>
        <dbReference type="ARBA" id="ARBA00022519"/>
    </source>
</evidence>